<dbReference type="GO" id="GO:0005113">
    <property type="term" value="F:patched binding"/>
    <property type="evidence" value="ECO:0007669"/>
    <property type="project" value="TreeGrafter"/>
</dbReference>
<feature type="domain" description="Bardet-Biedl syndrome 1 N-terminal" evidence="1">
    <location>
        <begin position="28"/>
        <end position="277"/>
    </location>
</feature>
<dbReference type="GO" id="GO:0005119">
    <property type="term" value="F:smoothened binding"/>
    <property type="evidence" value="ECO:0007669"/>
    <property type="project" value="TreeGrafter"/>
</dbReference>
<dbReference type="GO" id="GO:1905515">
    <property type="term" value="P:non-motile cilium assembly"/>
    <property type="evidence" value="ECO:0007669"/>
    <property type="project" value="InterPro"/>
</dbReference>
<dbReference type="GO" id="GO:0005815">
    <property type="term" value="C:microtubule organizing center"/>
    <property type="evidence" value="ECO:0007669"/>
    <property type="project" value="TreeGrafter"/>
</dbReference>
<dbReference type="Gene3D" id="2.130.10.10">
    <property type="entry name" value="YVTN repeat-like/Quinoprotein amine dehydrogenase"/>
    <property type="match status" value="1"/>
</dbReference>
<reference evidence="4" key="1">
    <citation type="submission" date="2015-09" db="EMBL/GenBank/DDBJ databases">
        <authorList>
            <consortium name="Pathogen Informatics"/>
        </authorList>
    </citation>
    <scope>NUCLEOTIDE SEQUENCE [LARGE SCALE GENOMIC DNA]</scope>
    <source>
        <strain evidence="4">Lake Konstanz</strain>
    </source>
</reference>
<dbReference type="PANTHER" id="PTHR20870">
    <property type="entry name" value="BARDET-BIEDL SYNDROME 1 PROTEIN"/>
    <property type="match status" value="1"/>
</dbReference>
<organism evidence="3 4">
    <name type="scientific">Bodo saltans</name>
    <name type="common">Flagellated protozoan</name>
    <dbReference type="NCBI Taxonomy" id="75058"/>
    <lineage>
        <taxon>Eukaryota</taxon>
        <taxon>Discoba</taxon>
        <taxon>Euglenozoa</taxon>
        <taxon>Kinetoplastea</taxon>
        <taxon>Metakinetoplastina</taxon>
        <taxon>Eubodonida</taxon>
        <taxon>Bodonidae</taxon>
        <taxon>Bodo</taxon>
    </lineage>
</organism>
<dbReference type="AlphaFoldDB" id="A0A0S4KEX6"/>
<dbReference type="GO" id="GO:0005930">
    <property type="term" value="C:axoneme"/>
    <property type="evidence" value="ECO:0007669"/>
    <property type="project" value="TreeGrafter"/>
</dbReference>
<feature type="domain" description="Bardet-Biedl syndrome 1 protein GAE" evidence="2">
    <location>
        <begin position="508"/>
        <end position="609"/>
    </location>
</feature>
<dbReference type="EMBL" id="CYKH01000811">
    <property type="protein sequence ID" value="CUI14243.1"/>
    <property type="molecule type" value="Genomic_DNA"/>
</dbReference>
<dbReference type="GO" id="GO:0061512">
    <property type="term" value="P:protein localization to cilium"/>
    <property type="evidence" value="ECO:0007669"/>
    <property type="project" value="TreeGrafter"/>
</dbReference>
<keyword evidence="4" id="KW-1185">Reference proteome</keyword>
<sequence>MATTEYEEDIAGASQGPNGEKIKEKQFWLSAFKDHLADVKAYSSSMELADVNGDDDYKLIVADANKKLKVFGGTSMLSVNALMAVPSAVCAFYMDHSDQARRPCVAVATGPHIFTYKSFRPLYRFSLPPVELPAVDVDTWSLLKQEKLSAEAAYVKLDEAKMGGALLSTRSIDFLALDNAEERNAYVNQHRSVPLTQLTCITCMTVLMKDGEEGTARGCLVVGTENGFLHILHHNASEVIKKVQLVSPAVHLMTAGQLDVEYRIIVACRNGLIYTVKNGVLQATTIEPDAHPVAIARYENQGHYDEPDAHPVAIARYENQVAVATTNNALHFYHLKGKRQASVYMPAAITNLCSIGTSGPSKLGKAVAVALTNGEVRVYAGKSLLNKTQVYDVVTGMRFGRYGREDSTLVLVLKSGTIMLKMLPRTTSLEANASKSHGPPPEQDIPLKVPKRTNVYVEQTEREKQFGVDMHRVFQRDLCKLRLHTARAYVKMLTDGKGTMSYNTSTSVRLTAHVQGLGPLFRLKLNIQNTGTKALVNIPIVFTYAQDIYRMSKPYLCVPCLVPSLVYQYEVPVECAGENVGSDVIRVCVCSPSSTVPIITAQVTMPMVDALMV</sequence>
<proteinExistence type="predicted"/>
<accession>A0A0S4KEX6</accession>
<dbReference type="PANTHER" id="PTHR20870:SF0">
    <property type="entry name" value="BARDET-BIEDL SYNDROME 1 PROTEIN"/>
    <property type="match status" value="1"/>
</dbReference>
<dbReference type="VEuPathDB" id="TriTrypDB:BSAL_79295"/>
<dbReference type="OMA" id="HADRRHY"/>
<dbReference type="GO" id="GO:0034464">
    <property type="term" value="C:BBSome"/>
    <property type="evidence" value="ECO:0007669"/>
    <property type="project" value="InterPro"/>
</dbReference>
<dbReference type="Proteomes" id="UP000051952">
    <property type="component" value="Unassembled WGS sequence"/>
</dbReference>
<evidence type="ECO:0000313" key="4">
    <source>
        <dbReference type="Proteomes" id="UP000051952"/>
    </source>
</evidence>
<dbReference type="OrthoDB" id="10259809at2759"/>
<dbReference type="InterPro" id="IPR028784">
    <property type="entry name" value="BBS1"/>
</dbReference>
<dbReference type="SUPFAM" id="SSF50998">
    <property type="entry name" value="Quinoprotein alcohol dehydrogenase-like"/>
    <property type="match status" value="1"/>
</dbReference>
<protein>
    <submittedName>
        <fullName evidence="3">Uncharacterized protein</fullName>
    </submittedName>
</protein>
<gene>
    <name evidence="3" type="ORF">BSAL_79295</name>
</gene>
<evidence type="ECO:0000313" key="3">
    <source>
        <dbReference type="EMBL" id="CUI14243.1"/>
    </source>
</evidence>
<dbReference type="Pfam" id="PF23304">
    <property type="entry name" value="GAE_BBS1"/>
    <property type="match status" value="1"/>
</dbReference>
<evidence type="ECO:0000259" key="2">
    <source>
        <dbReference type="Pfam" id="PF23304"/>
    </source>
</evidence>
<dbReference type="InterPro" id="IPR015943">
    <property type="entry name" value="WD40/YVTN_repeat-like_dom_sf"/>
</dbReference>
<name>A0A0S4KEX6_BODSA</name>
<dbReference type="InterPro" id="IPR011047">
    <property type="entry name" value="Quinoprotein_ADH-like_sf"/>
</dbReference>
<dbReference type="InterPro" id="IPR032728">
    <property type="entry name" value="BBS1_N"/>
</dbReference>
<evidence type="ECO:0000259" key="1">
    <source>
        <dbReference type="Pfam" id="PF14779"/>
    </source>
</evidence>
<dbReference type="InterPro" id="IPR056419">
    <property type="entry name" value="GAE_BBS1"/>
</dbReference>
<dbReference type="Pfam" id="PF14779">
    <property type="entry name" value="BBS1"/>
    <property type="match status" value="1"/>
</dbReference>